<dbReference type="SUPFAM" id="SSF50939">
    <property type="entry name" value="Sialidases"/>
    <property type="match status" value="1"/>
</dbReference>
<comment type="caution">
    <text evidence="2">The sequence shown here is derived from an EMBL/GenBank/DDBJ whole genome shotgun (WGS) entry which is preliminary data.</text>
</comment>
<sequence>MEQRVQLVFDSASFRSCHASTVVHLDSEQSCLVAWFGGHKEGDDGVVIWGTERRPDGGFSEPRVFASVGPQPHWNPVLFKPDPSKALVWLFFKYGRVIADWITYVCFSNDDGRTWTVPKELLPGEDGRGGRGPVKNKMLLTSSGAWLAGSSDERQQWRAYIDRSSDGGISWEATPYIAAPAGTGVIQPSLWESRPGMIHMLLRSDCGYVCRADSEDDGRTWSKLYPISLPNNNSGLDVARLADGRLLLAYNPTSGDWAGRSPLRLSLSTDNGSTWALSVDVATGTGEFSYPAVVALADGGAVVTFTWKRNRIAYIRLEREQLEEGSDLFVPSSSLPESKGTELHSLEYFVNRVG</sequence>
<evidence type="ECO:0000313" key="2">
    <source>
        <dbReference type="EMBL" id="KAK3236407.1"/>
    </source>
</evidence>
<evidence type="ECO:0000313" key="3">
    <source>
        <dbReference type="Proteomes" id="UP001190700"/>
    </source>
</evidence>
<proteinExistence type="predicted"/>
<name>A0AAE0EQK4_9CHLO</name>
<dbReference type="Proteomes" id="UP001190700">
    <property type="component" value="Unassembled WGS sequence"/>
</dbReference>
<dbReference type="PANTHER" id="PTHR43752">
    <property type="entry name" value="BNR/ASP-BOX REPEAT FAMILY PROTEIN"/>
    <property type="match status" value="1"/>
</dbReference>
<evidence type="ECO:0000259" key="1">
    <source>
        <dbReference type="Pfam" id="PF13088"/>
    </source>
</evidence>
<organism evidence="2 3">
    <name type="scientific">Cymbomonas tetramitiformis</name>
    <dbReference type="NCBI Taxonomy" id="36881"/>
    <lineage>
        <taxon>Eukaryota</taxon>
        <taxon>Viridiplantae</taxon>
        <taxon>Chlorophyta</taxon>
        <taxon>Pyramimonadophyceae</taxon>
        <taxon>Pyramimonadales</taxon>
        <taxon>Pyramimonadaceae</taxon>
        <taxon>Cymbomonas</taxon>
    </lineage>
</organism>
<gene>
    <name evidence="2" type="ORF">CYMTET_53453</name>
</gene>
<reference evidence="2 3" key="1">
    <citation type="journal article" date="2015" name="Genome Biol. Evol.">
        <title>Comparative Genomics of a Bacterivorous Green Alga Reveals Evolutionary Causalities and Consequences of Phago-Mixotrophic Mode of Nutrition.</title>
        <authorList>
            <person name="Burns J.A."/>
            <person name="Paasch A."/>
            <person name="Narechania A."/>
            <person name="Kim E."/>
        </authorList>
    </citation>
    <scope>NUCLEOTIDE SEQUENCE [LARGE SCALE GENOMIC DNA]</scope>
    <source>
        <strain evidence="2 3">PLY_AMNH</strain>
    </source>
</reference>
<dbReference type="CDD" id="cd15482">
    <property type="entry name" value="Sialidase_non-viral"/>
    <property type="match status" value="1"/>
</dbReference>
<protein>
    <recommendedName>
        <fullName evidence="1">Sialidase domain-containing protein</fullName>
    </recommendedName>
</protein>
<dbReference type="Pfam" id="PF13088">
    <property type="entry name" value="BNR_2"/>
    <property type="match status" value="1"/>
</dbReference>
<dbReference type="PANTHER" id="PTHR43752:SF2">
    <property type="entry name" value="BNR_ASP-BOX REPEAT FAMILY PROTEIN"/>
    <property type="match status" value="1"/>
</dbReference>
<dbReference type="InterPro" id="IPR011040">
    <property type="entry name" value="Sialidase"/>
</dbReference>
<dbReference type="InterPro" id="IPR036278">
    <property type="entry name" value="Sialidase_sf"/>
</dbReference>
<feature type="domain" description="Sialidase" evidence="1">
    <location>
        <begin position="32"/>
        <end position="299"/>
    </location>
</feature>
<accession>A0AAE0EQK4</accession>
<keyword evidence="3" id="KW-1185">Reference proteome</keyword>
<dbReference type="EMBL" id="LGRX02035048">
    <property type="protein sequence ID" value="KAK3236407.1"/>
    <property type="molecule type" value="Genomic_DNA"/>
</dbReference>
<dbReference type="AlphaFoldDB" id="A0AAE0EQK4"/>
<dbReference type="Gene3D" id="2.120.10.10">
    <property type="match status" value="1"/>
</dbReference>